<keyword evidence="3" id="KW-0548">Nucleotidyltransferase</keyword>
<protein>
    <submittedName>
        <fullName evidence="7">Uncharacterized protein</fullName>
    </submittedName>
</protein>
<accession>A0A3Q3QGH5</accession>
<dbReference type="AlphaFoldDB" id="A0A3Q3QGH5"/>
<evidence type="ECO:0000256" key="5">
    <source>
        <dbReference type="ARBA" id="ARBA00023027"/>
    </source>
</evidence>
<evidence type="ECO:0000256" key="6">
    <source>
        <dbReference type="ARBA" id="ARBA00024347"/>
    </source>
</evidence>
<comment type="similarity">
    <text evidence="6">Belongs to the ARTD/PARP family.</text>
</comment>
<organism evidence="7 8">
    <name type="scientific">Monopterus albus</name>
    <name type="common">Swamp eel</name>
    <dbReference type="NCBI Taxonomy" id="43700"/>
    <lineage>
        <taxon>Eukaryota</taxon>
        <taxon>Metazoa</taxon>
        <taxon>Chordata</taxon>
        <taxon>Craniata</taxon>
        <taxon>Vertebrata</taxon>
        <taxon>Euteleostomi</taxon>
        <taxon>Actinopterygii</taxon>
        <taxon>Neopterygii</taxon>
        <taxon>Teleostei</taxon>
        <taxon>Neoteleostei</taxon>
        <taxon>Acanthomorphata</taxon>
        <taxon>Anabantaria</taxon>
        <taxon>Synbranchiformes</taxon>
        <taxon>Synbranchidae</taxon>
        <taxon>Monopterus</taxon>
    </lineage>
</organism>
<sequence length="163" mass="18943">PQRHWFCWSDTFLSCLSRQESYATELHHHPQLDTGIEAVRTLYSDSAVSVREYRLIDSVDVDLNTNSNFLDEVAKVWGINCSELIVIRLHFSLSQYLDGPAPSVEVFQASNVDHFSLGKQLKNRHSRFRTSGTIKIFFFFARLSNWLPLSKYVMISFIQLFYS</sequence>
<dbReference type="PANTHER" id="PTHR21328">
    <property type="entry name" value="POLY ADP-RIBOSE POLYMERASE FAMILY, MEMBER PARP"/>
    <property type="match status" value="1"/>
</dbReference>
<evidence type="ECO:0000313" key="8">
    <source>
        <dbReference type="Proteomes" id="UP000261600"/>
    </source>
</evidence>
<keyword evidence="1" id="KW-0328">Glycosyltransferase</keyword>
<keyword evidence="5" id="KW-0520">NAD</keyword>
<dbReference type="GO" id="GO:0016757">
    <property type="term" value="F:glycosyltransferase activity"/>
    <property type="evidence" value="ECO:0007669"/>
    <property type="project" value="UniProtKB-KW"/>
</dbReference>
<name>A0A3Q3QGH5_MONAL</name>
<proteinExistence type="inferred from homology"/>
<reference evidence="7" key="1">
    <citation type="submission" date="2025-08" db="UniProtKB">
        <authorList>
            <consortium name="Ensembl"/>
        </authorList>
    </citation>
    <scope>IDENTIFICATION</scope>
</reference>
<keyword evidence="8" id="KW-1185">Reference proteome</keyword>
<evidence type="ECO:0000256" key="1">
    <source>
        <dbReference type="ARBA" id="ARBA00022676"/>
    </source>
</evidence>
<dbReference type="InterPro" id="IPR051838">
    <property type="entry name" value="ARTD_PARP"/>
</dbReference>
<evidence type="ECO:0000256" key="4">
    <source>
        <dbReference type="ARBA" id="ARBA00022765"/>
    </source>
</evidence>
<evidence type="ECO:0000256" key="2">
    <source>
        <dbReference type="ARBA" id="ARBA00022679"/>
    </source>
</evidence>
<dbReference type="GO" id="GO:0016779">
    <property type="term" value="F:nucleotidyltransferase activity"/>
    <property type="evidence" value="ECO:0007669"/>
    <property type="project" value="UniProtKB-KW"/>
</dbReference>
<reference evidence="7" key="2">
    <citation type="submission" date="2025-09" db="UniProtKB">
        <authorList>
            <consortium name="Ensembl"/>
        </authorList>
    </citation>
    <scope>IDENTIFICATION</scope>
</reference>
<evidence type="ECO:0000313" key="7">
    <source>
        <dbReference type="Ensembl" id="ENSMALP00000012116.1"/>
    </source>
</evidence>
<keyword evidence="2" id="KW-0808">Transferase</keyword>
<evidence type="ECO:0000256" key="3">
    <source>
        <dbReference type="ARBA" id="ARBA00022695"/>
    </source>
</evidence>
<dbReference type="STRING" id="43700.ENSMALP00000012116"/>
<keyword evidence="4" id="KW-0013">ADP-ribosylation</keyword>
<dbReference type="Ensembl" id="ENSMALT00000012374.1">
    <property type="protein sequence ID" value="ENSMALP00000012116.1"/>
    <property type="gene ID" value="ENSMALG00000008601.1"/>
</dbReference>
<dbReference type="Proteomes" id="UP000261600">
    <property type="component" value="Unplaced"/>
</dbReference>